<proteinExistence type="predicted"/>
<name>A0ABS0GW25_9ACTN</name>
<feature type="domain" description="DUF3885" evidence="1">
    <location>
        <begin position="61"/>
        <end position="184"/>
    </location>
</feature>
<comment type="caution">
    <text evidence="2">The sequence shown here is derived from an EMBL/GenBank/DDBJ whole genome shotgun (WGS) entry which is preliminary data.</text>
</comment>
<dbReference type="InterPro" id="IPR024976">
    <property type="entry name" value="DUF3885"/>
</dbReference>
<dbReference type="Proteomes" id="UP000638560">
    <property type="component" value="Unassembled WGS sequence"/>
</dbReference>
<keyword evidence="3" id="KW-1185">Reference proteome</keyword>
<feature type="domain" description="DUF3885" evidence="1">
    <location>
        <begin position="9"/>
        <end position="47"/>
    </location>
</feature>
<reference evidence="2 3" key="1">
    <citation type="submission" date="2020-11" db="EMBL/GenBank/DDBJ databases">
        <title>A novel isolate from a Black sea contaminated sediment with potential to produce alkanes: Plantactinospora alkalitolerans sp. nov.</title>
        <authorList>
            <person name="Carro L."/>
            <person name="Veyisoglu A."/>
            <person name="Guven K."/>
            <person name="Schumann P."/>
            <person name="Klenk H.-P."/>
            <person name="Sahin N."/>
        </authorList>
    </citation>
    <scope>NUCLEOTIDE SEQUENCE [LARGE SCALE GENOMIC DNA]</scope>
    <source>
        <strain evidence="2 3">S1510</strain>
    </source>
</reference>
<dbReference type="Pfam" id="PF13021">
    <property type="entry name" value="DUF3885"/>
    <property type="match status" value="2"/>
</dbReference>
<protein>
    <recommendedName>
        <fullName evidence="1">DUF3885 domain-containing protein</fullName>
    </recommendedName>
</protein>
<evidence type="ECO:0000313" key="2">
    <source>
        <dbReference type="EMBL" id="MBF9130413.1"/>
    </source>
</evidence>
<organism evidence="2 3">
    <name type="scientific">Plantactinospora alkalitolerans</name>
    <dbReference type="NCBI Taxonomy" id="2789879"/>
    <lineage>
        <taxon>Bacteria</taxon>
        <taxon>Bacillati</taxon>
        <taxon>Actinomycetota</taxon>
        <taxon>Actinomycetes</taxon>
        <taxon>Micromonosporales</taxon>
        <taxon>Micromonosporaceae</taxon>
        <taxon>Plantactinospora</taxon>
    </lineage>
</organism>
<gene>
    <name evidence="2" type="ORF">I0C86_15810</name>
</gene>
<evidence type="ECO:0000259" key="1">
    <source>
        <dbReference type="Pfam" id="PF13021"/>
    </source>
</evidence>
<dbReference type="EMBL" id="JADPUN010000155">
    <property type="protein sequence ID" value="MBF9130413.1"/>
    <property type="molecule type" value="Genomic_DNA"/>
</dbReference>
<evidence type="ECO:0000313" key="3">
    <source>
        <dbReference type="Proteomes" id="UP000638560"/>
    </source>
</evidence>
<accession>A0ABS0GW25</accession>
<sequence>MSSDLRGLGDHWVRFHTLPDAKRHPETDDEYATVLHRHNALLDSLLELLLESLPDAPSDELRGDLPDLRVITLELAGTPVPRRRTPLIAELFPDAECWSVLSWPHLEPELFFAHAYVDRITWQPGRLDPLLRRVADDQVSHVIIAPADLSWLYAPYDGGADVLLPTPAIQQNLRTRHADWLSDRC</sequence>